<sequence>MHAEAGLEDDGGALLLTRLRPPLVRAGTLQRGDLLQRLDAMAHCRVVLVTGAAGYGKTVLLTQWHEQCSARGRRAAWLSADDEDLSPGRLVAYLAHAFARAGLDAGPGFVQADHADGAGARQRLRQLLNAIARHGEPVVLIIDDADRLGEAELRDVLAPLLRWAPDNLLLALGGRLRPDIPIAALRVQGLVGEIGAAELQFGLHDIVEIFGTGLSRQDATAILAHSLGWPAIVQLLHGVWRQVADRDALIASFDAVRGMAGDYLSEQILDAVPPAIRDLLIALSPLDIIGEEAAAFVHPAGAALWHALMRLDGFDAFLIRDGVAGGWRLHPILRQLLRDGFDARPPAEQWQAHARLADWHDRAGHLIRSVRHARLAGDAERVARYIFAAGATRIWIRQGKARLEAIDGLLDDALLQTAPRLKLLRALVLIKRGELGEAERLFRAAHDGLAGCADADVQFDLLLVESTLLFNQCKPSGDEYLSIYARRMEEVGDADDMVLGNVKTLMSLSCQQRGHPERADRHASDAQVHYARAALPHGSFFVELHRAAAQFAMGNSAAADVSFDRAQALARRHFPDDGDKPLLVAIGRAEIACDAGRFGLAEKRLQGVLRRLPAMEGWHAVHAIVHGVGAAIAMAEGGVDAALDRLAAAERICDARGLTGLHPFLTAQRMACLARAGRAEEAAEIAEVTDLSPAAYLKDDAGEMLWREREAVLVAFAGLALARGEPDRVAGLIEQPLRDFARMKLSRPRIHLHLLGAIARERMGDAAAADHHLFEAMSLAGQSGHVRAFLEEGDALAALLGAHIGRAADSGMAAHLLSLLTPAEAPEAAPLLTPREGDVLSQLRNGLSAKRIARSLDLTENTVKFHLKNIYGKLGVNSRTQAIVQAQALFQPIENTLQ</sequence>
<dbReference type="Gene3D" id="1.25.40.10">
    <property type="entry name" value="Tetratricopeptide repeat domain"/>
    <property type="match status" value="1"/>
</dbReference>
<proteinExistence type="predicted"/>
<dbReference type="InterPro" id="IPR041617">
    <property type="entry name" value="TPR_MalT"/>
</dbReference>
<dbReference type="Pfam" id="PF00196">
    <property type="entry name" value="GerE"/>
    <property type="match status" value="1"/>
</dbReference>
<evidence type="ECO:0000256" key="3">
    <source>
        <dbReference type="ARBA" id="ARBA00023163"/>
    </source>
</evidence>
<name>A0ABS7PX10_9SPHN</name>
<organism evidence="5 6">
    <name type="scientific">Sphingomonas colocasiae</name>
    <dbReference type="NCBI Taxonomy" id="1848973"/>
    <lineage>
        <taxon>Bacteria</taxon>
        <taxon>Pseudomonadati</taxon>
        <taxon>Pseudomonadota</taxon>
        <taxon>Alphaproteobacteria</taxon>
        <taxon>Sphingomonadales</taxon>
        <taxon>Sphingomonadaceae</taxon>
        <taxon>Sphingomonas</taxon>
    </lineage>
</organism>
<keyword evidence="6" id="KW-1185">Reference proteome</keyword>
<dbReference type="InterPro" id="IPR016032">
    <property type="entry name" value="Sig_transdc_resp-reg_C-effctor"/>
</dbReference>
<dbReference type="PANTHER" id="PTHR44688">
    <property type="entry name" value="DNA-BINDING TRANSCRIPTIONAL ACTIVATOR DEVR_DOSR"/>
    <property type="match status" value="1"/>
</dbReference>
<dbReference type="InterPro" id="IPR059106">
    <property type="entry name" value="WHD_MalT"/>
</dbReference>
<dbReference type="InterPro" id="IPR027417">
    <property type="entry name" value="P-loop_NTPase"/>
</dbReference>
<feature type="domain" description="HTH luxR-type" evidence="4">
    <location>
        <begin position="825"/>
        <end position="890"/>
    </location>
</feature>
<dbReference type="SMART" id="SM00421">
    <property type="entry name" value="HTH_LUXR"/>
    <property type="match status" value="1"/>
</dbReference>
<protein>
    <submittedName>
        <fullName evidence="5">LuxR C-terminal-related transcriptional regulator</fullName>
    </submittedName>
</protein>
<dbReference type="SMART" id="SM00382">
    <property type="entry name" value="AAA"/>
    <property type="match status" value="1"/>
</dbReference>
<dbReference type="Pfam" id="PF17874">
    <property type="entry name" value="TPR_MalT"/>
    <property type="match status" value="1"/>
</dbReference>
<dbReference type="Pfam" id="PF25873">
    <property type="entry name" value="WHD_MalT"/>
    <property type="match status" value="1"/>
</dbReference>
<evidence type="ECO:0000313" key="6">
    <source>
        <dbReference type="Proteomes" id="UP000706039"/>
    </source>
</evidence>
<dbReference type="Pfam" id="PF13191">
    <property type="entry name" value="AAA_16"/>
    <property type="match status" value="1"/>
</dbReference>
<dbReference type="EMBL" id="JAINVV010000013">
    <property type="protein sequence ID" value="MBY8825753.1"/>
    <property type="molecule type" value="Genomic_DNA"/>
</dbReference>
<dbReference type="InterPro" id="IPR036388">
    <property type="entry name" value="WH-like_DNA-bd_sf"/>
</dbReference>
<dbReference type="PROSITE" id="PS00622">
    <property type="entry name" value="HTH_LUXR_1"/>
    <property type="match status" value="1"/>
</dbReference>
<reference evidence="5 6" key="1">
    <citation type="submission" date="2021-08" db="EMBL/GenBank/DDBJ databases">
        <authorList>
            <person name="Tuo L."/>
        </authorList>
    </citation>
    <scope>NUCLEOTIDE SEQUENCE [LARGE SCALE GENOMIC DNA]</scope>
    <source>
        <strain evidence="5 6">JCM 31229</strain>
    </source>
</reference>
<gene>
    <name evidence="5" type="ORF">K7G82_25855</name>
</gene>
<comment type="caution">
    <text evidence="5">The sequence shown here is derived from an EMBL/GenBank/DDBJ whole genome shotgun (WGS) entry which is preliminary data.</text>
</comment>
<dbReference type="InterPro" id="IPR041664">
    <property type="entry name" value="AAA_16"/>
</dbReference>
<keyword evidence="1" id="KW-0805">Transcription regulation</keyword>
<dbReference type="InterPro" id="IPR011990">
    <property type="entry name" value="TPR-like_helical_dom_sf"/>
</dbReference>
<dbReference type="InterPro" id="IPR000792">
    <property type="entry name" value="Tscrpt_reg_LuxR_C"/>
</dbReference>
<dbReference type="PANTHER" id="PTHR44688:SF16">
    <property type="entry name" value="DNA-BINDING TRANSCRIPTIONAL ACTIVATOR DEVR_DOSR"/>
    <property type="match status" value="1"/>
</dbReference>
<dbReference type="Proteomes" id="UP000706039">
    <property type="component" value="Unassembled WGS sequence"/>
</dbReference>
<keyword evidence="2" id="KW-0238">DNA-binding</keyword>
<dbReference type="CDD" id="cd06170">
    <property type="entry name" value="LuxR_C_like"/>
    <property type="match status" value="1"/>
</dbReference>
<dbReference type="PROSITE" id="PS50043">
    <property type="entry name" value="HTH_LUXR_2"/>
    <property type="match status" value="1"/>
</dbReference>
<dbReference type="InterPro" id="IPR003593">
    <property type="entry name" value="AAA+_ATPase"/>
</dbReference>
<keyword evidence="3" id="KW-0804">Transcription</keyword>
<evidence type="ECO:0000256" key="1">
    <source>
        <dbReference type="ARBA" id="ARBA00023015"/>
    </source>
</evidence>
<dbReference type="SUPFAM" id="SSF46894">
    <property type="entry name" value="C-terminal effector domain of the bipartite response regulators"/>
    <property type="match status" value="1"/>
</dbReference>
<dbReference type="SUPFAM" id="SSF52540">
    <property type="entry name" value="P-loop containing nucleoside triphosphate hydrolases"/>
    <property type="match status" value="1"/>
</dbReference>
<dbReference type="PRINTS" id="PR00038">
    <property type="entry name" value="HTHLUXR"/>
</dbReference>
<dbReference type="RefSeq" id="WP_222992856.1">
    <property type="nucleotide sequence ID" value="NZ_JAINVV010000013.1"/>
</dbReference>
<dbReference type="Gene3D" id="1.10.10.10">
    <property type="entry name" value="Winged helix-like DNA-binding domain superfamily/Winged helix DNA-binding domain"/>
    <property type="match status" value="1"/>
</dbReference>
<evidence type="ECO:0000259" key="4">
    <source>
        <dbReference type="PROSITE" id="PS50043"/>
    </source>
</evidence>
<dbReference type="Gene3D" id="3.40.50.300">
    <property type="entry name" value="P-loop containing nucleotide triphosphate hydrolases"/>
    <property type="match status" value="1"/>
</dbReference>
<evidence type="ECO:0000256" key="2">
    <source>
        <dbReference type="ARBA" id="ARBA00023125"/>
    </source>
</evidence>
<accession>A0ABS7PX10</accession>
<evidence type="ECO:0000313" key="5">
    <source>
        <dbReference type="EMBL" id="MBY8825753.1"/>
    </source>
</evidence>